<organism evidence="1 2">
    <name type="scientific">Trematosphaeria pertusa</name>
    <dbReference type="NCBI Taxonomy" id="390896"/>
    <lineage>
        <taxon>Eukaryota</taxon>
        <taxon>Fungi</taxon>
        <taxon>Dikarya</taxon>
        <taxon>Ascomycota</taxon>
        <taxon>Pezizomycotina</taxon>
        <taxon>Dothideomycetes</taxon>
        <taxon>Pleosporomycetidae</taxon>
        <taxon>Pleosporales</taxon>
        <taxon>Massarineae</taxon>
        <taxon>Trematosphaeriaceae</taxon>
        <taxon>Trematosphaeria</taxon>
    </lineage>
</organism>
<dbReference type="GeneID" id="54581710"/>
<accession>A0A6A6INZ0</accession>
<evidence type="ECO:0000313" key="2">
    <source>
        <dbReference type="Proteomes" id="UP000800094"/>
    </source>
</evidence>
<sequence>MAGAHSSAPKGLSRIPLPPDITHHIYASATAVSDLRREFPVSEPAITRVSQTTRAESLPSYYKNNRHVMEYFTYGTEAVGFMTWKRGRAVPPSVVPKLRWYFLRLKIEVRRGYLIVECSIKLHVGKRNDGVVKDWTIKFRDGLYTWKDEDTDWSVGEGDDGLCRGLGKVVVEGWGGAADVAGLCEELEKSYRNILASWSRRESGGDGGDGGNSGGGMALENVDLEVGSGLRAQDMEDLDRETIAVGDKWAEELGKWTERALQPPVGRLLPHWRPAQVGD</sequence>
<gene>
    <name evidence="1" type="ORF">BU26DRAFT_516663</name>
</gene>
<protein>
    <recommendedName>
        <fullName evidence="3">F-box domain-containing protein</fullName>
    </recommendedName>
</protein>
<name>A0A6A6INZ0_9PLEO</name>
<keyword evidence="2" id="KW-1185">Reference proteome</keyword>
<dbReference type="RefSeq" id="XP_033686941.1">
    <property type="nucleotide sequence ID" value="XM_033828380.1"/>
</dbReference>
<evidence type="ECO:0008006" key="3">
    <source>
        <dbReference type="Google" id="ProtNLM"/>
    </source>
</evidence>
<reference evidence="1" key="1">
    <citation type="journal article" date="2020" name="Stud. Mycol.">
        <title>101 Dothideomycetes genomes: a test case for predicting lifestyles and emergence of pathogens.</title>
        <authorList>
            <person name="Haridas S."/>
            <person name="Albert R."/>
            <person name="Binder M."/>
            <person name="Bloem J."/>
            <person name="Labutti K."/>
            <person name="Salamov A."/>
            <person name="Andreopoulos B."/>
            <person name="Baker S."/>
            <person name="Barry K."/>
            <person name="Bills G."/>
            <person name="Bluhm B."/>
            <person name="Cannon C."/>
            <person name="Castanera R."/>
            <person name="Culley D."/>
            <person name="Daum C."/>
            <person name="Ezra D."/>
            <person name="Gonzalez J."/>
            <person name="Henrissat B."/>
            <person name="Kuo A."/>
            <person name="Liang C."/>
            <person name="Lipzen A."/>
            <person name="Lutzoni F."/>
            <person name="Magnuson J."/>
            <person name="Mondo S."/>
            <person name="Nolan M."/>
            <person name="Ohm R."/>
            <person name="Pangilinan J."/>
            <person name="Park H.-J."/>
            <person name="Ramirez L."/>
            <person name="Alfaro M."/>
            <person name="Sun H."/>
            <person name="Tritt A."/>
            <person name="Yoshinaga Y."/>
            <person name="Zwiers L.-H."/>
            <person name="Turgeon B."/>
            <person name="Goodwin S."/>
            <person name="Spatafora J."/>
            <person name="Crous P."/>
            <person name="Grigoriev I."/>
        </authorList>
    </citation>
    <scope>NUCLEOTIDE SEQUENCE</scope>
    <source>
        <strain evidence="1">CBS 122368</strain>
    </source>
</reference>
<dbReference type="AlphaFoldDB" id="A0A6A6INZ0"/>
<evidence type="ECO:0000313" key="1">
    <source>
        <dbReference type="EMBL" id="KAF2251937.1"/>
    </source>
</evidence>
<dbReference type="Proteomes" id="UP000800094">
    <property type="component" value="Unassembled WGS sequence"/>
</dbReference>
<proteinExistence type="predicted"/>
<dbReference type="EMBL" id="ML987192">
    <property type="protein sequence ID" value="KAF2251937.1"/>
    <property type="molecule type" value="Genomic_DNA"/>
</dbReference>